<gene>
    <name evidence="2" type="ORF">CO001_01640</name>
</gene>
<dbReference type="EMBL" id="PFGY01000040">
    <property type="protein sequence ID" value="PIW76389.1"/>
    <property type="molecule type" value="Genomic_DNA"/>
</dbReference>
<evidence type="ECO:0000256" key="1">
    <source>
        <dbReference type="SAM" id="MobiDB-lite"/>
    </source>
</evidence>
<feature type="region of interest" description="Disordered" evidence="1">
    <location>
        <begin position="22"/>
        <end position="41"/>
    </location>
</feature>
<name>A0A2M7IIU2_9BACT</name>
<comment type="caution">
    <text evidence="2">The sequence shown here is derived from an EMBL/GenBank/DDBJ whole genome shotgun (WGS) entry which is preliminary data.</text>
</comment>
<dbReference type="AlphaFoldDB" id="A0A2M7IIU2"/>
<proteinExistence type="predicted"/>
<evidence type="ECO:0000313" key="2">
    <source>
        <dbReference type="EMBL" id="PIW76389.1"/>
    </source>
</evidence>
<reference evidence="3" key="1">
    <citation type="submission" date="2017-09" db="EMBL/GenBank/DDBJ databases">
        <title>Depth-based differentiation of microbial function through sediment-hosted aquifers and enrichment of novel symbionts in the deep terrestrial subsurface.</title>
        <authorList>
            <person name="Probst A.J."/>
            <person name="Ladd B."/>
            <person name="Jarett J.K."/>
            <person name="Geller-Mcgrath D.E."/>
            <person name="Sieber C.M.K."/>
            <person name="Emerson J.B."/>
            <person name="Anantharaman K."/>
            <person name="Thomas B.C."/>
            <person name="Malmstrom R."/>
            <person name="Stieglmeier M."/>
            <person name="Klingl A."/>
            <person name="Woyke T."/>
            <person name="Ryan C.M."/>
            <person name="Banfield J.F."/>
        </authorList>
    </citation>
    <scope>NUCLEOTIDE SEQUENCE [LARGE SCALE GENOMIC DNA]</scope>
</reference>
<accession>A0A2M7IIU2</accession>
<protein>
    <submittedName>
        <fullName evidence="2">Uncharacterized protein</fullName>
    </submittedName>
</protein>
<sequence>MYYSEWDSIYRAYPARYKLEATEENKKPAQSADSSESRYDTRESGLVPAIMIAVQKTLSRVWGVNNFLDRGLAGNRTPKILVPTQIPYHTEPTVFLVYQK</sequence>
<organism evidence="2 3">
    <name type="scientific">Candidatus Portnoybacteria bacterium CG_4_8_14_3_um_filter_40_10</name>
    <dbReference type="NCBI Taxonomy" id="1974801"/>
    <lineage>
        <taxon>Bacteria</taxon>
        <taxon>Candidatus Portnoyibacteriota</taxon>
    </lineage>
</organism>
<evidence type="ECO:0000313" key="3">
    <source>
        <dbReference type="Proteomes" id="UP000229561"/>
    </source>
</evidence>
<dbReference type="Proteomes" id="UP000229561">
    <property type="component" value="Unassembled WGS sequence"/>
</dbReference>